<dbReference type="Gene3D" id="3.10.20.90">
    <property type="entry name" value="Phosphatidylinositol 3-kinase Catalytic Subunit, Chain A, domain 1"/>
    <property type="match status" value="1"/>
</dbReference>
<dbReference type="InterPro" id="IPR050158">
    <property type="entry name" value="Ubiquitin_ubiquitin-like"/>
</dbReference>
<reference evidence="2" key="1">
    <citation type="submission" date="2021-05" db="EMBL/GenBank/DDBJ databases">
        <title>A free-living protist that lacks canonical eukaryotic 1 DNA replication and segregation systems.</title>
        <authorList>
            <person name="Salas-Leiva D.E."/>
            <person name="Tromer E.C."/>
            <person name="Curtis B.A."/>
            <person name="Jerlstrom-Hultqvist J."/>
            <person name="Kolisko M."/>
            <person name="Yi Z."/>
            <person name="Salas-Leiva J.S."/>
            <person name="Gallot-Lavallee L."/>
            <person name="Kops G.J.P.L."/>
            <person name="Archibald J.M."/>
            <person name="Simpson A.G.B."/>
            <person name="Roger A.J."/>
        </authorList>
    </citation>
    <scope>NUCLEOTIDE SEQUENCE</scope>
    <source>
        <strain evidence="2">BICM</strain>
    </source>
</reference>
<dbReference type="InterPro" id="IPR029071">
    <property type="entry name" value="Ubiquitin-like_domsf"/>
</dbReference>
<evidence type="ECO:0000259" key="1">
    <source>
        <dbReference type="PROSITE" id="PS50053"/>
    </source>
</evidence>
<dbReference type="Pfam" id="PF00240">
    <property type="entry name" value="ubiquitin"/>
    <property type="match status" value="1"/>
</dbReference>
<evidence type="ECO:0000313" key="3">
    <source>
        <dbReference type="Proteomes" id="UP000717585"/>
    </source>
</evidence>
<dbReference type="PANTHER" id="PTHR10666">
    <property type="entry name" value="UBIQUITIN"/>
    <property type="match status" value="1"/>
</dbReference>
<dbReference type="PRINTS" id="PR00348">
    <property type="entry name" value="UBIQUITIN"/>
</dbReference>
<accession>A0A8J6B5N3</accession>
<dbReference type="EMBL" id="JAHDYR010000013">
    <property type="protein sequence ID" value="KAG9394789.1"/>
    <property type="molecule type" value="Genomic_DNA"/>
</dbReference>
<dbReference type="SUPFAM" id="SSF54236">
    <property type="entry name" value="Ubiquitin-like"/>
    <property type="match status" value="1"/>
</dbReference>
<comment type="caution">
    <text evidence="2">The sequence shown here is derived from an EMBL/GenBank/DDBJ whole genome shotgun (WGS) entry which is preliminary data.</text>
</comment>
<name>A0A8J6B5N3_9EUKA</name>
<dbReference type="Proteomes" id="UP000717585">
    <property type="component" value="Unassembled WGS sequence"/>
</dbReference>
<gene>
    <name evidence="2" type="ORF">J8273_3766</name>
</gene>
<dbReference type="AlphaFoldDB" id="A0A8J6B5N3"/>
<protein>
    <submittedName>
        <fullName evidence="2">Ubiquitin</fullName>
    </submittedName>
</protein>
<dbReference type="OrthoDB" id="428577at2759"/>
<evidence type="ECO:0000313" key="2">
    <source>
        <dbReference type="EMBL" id="KAG9394789.1"/>
    </source>
</evidence>
<feature type="domain" description="Ubiquitin-like" evidence="1">
    <location>
        <begin position="1"/>
        <end position="76"/>
    </location>
</feature>
<dbReference type="SMART" id="SM00213">
    <property type="entry name" value="UBQ"/>
    <property type="match status" value="1"/>
</dbReference>
<dbReference type="PROSITE" id="PS50053">
    <property type="entry name" value="UBIQUITIN_2"/>
    <property type="match status" value="1"/>
</dbReference>
<organism evidence="2 3">
    <name type="scientific">Carpediemonas membranifera</name>
    <dbReference type="NCBI Taxonomy" id="201153"/>
    <lineage>
        <taxon>Eukaryota</taxon>
        <taxon>Metamonada</taxon>
        <taxon>Carpediemonas-like organisms</taxon>
        <taxon>Carpediemonas</taxon>
    </lineage>
</organism>
<dbReference type="InterPro" id="IPR000626">
    <property type="entry name" value="Ubiquitin-like_dom"/>
</dbReference>
<proteinExistence type="predicted"/>
<keyword evidence="3" id="KW-1185">Reference proteome</keyword>
<sequence length="76" mass="8347">MLIYVKSIGGNQMELDVDETDKFLTVKQKIEQREGIPPDQQKLIFNGRPIADDEVAKAVGLEGGNVLHLVLSLRGG</sequence>
<dbReference type="InterPro" id="IPR019956">
    <property type="entry name" value="Ubiquitin_dom"/>
</dbReference>